<gene>
    <name evidence="1" type="ORF">OK18_04615</name>
</gene>
<dbReference type="PATRIC" id="fig|1324352.5.peg.989"/>
<sequence length="75" mass="8197">MPRNQSTAGPQDAIAVSTITKDNASFGSGRDNIAHSKRQLIQLDKKPEKFPALFFIFLPNFHIPNKKSAISSIGS</sequence>
<evidence type="ECO:0000313" key="2">
    <source>
        <dbReference type="Proteomes" id="UP000035213"/>
    </source>
</evidence>
<accession>A0A0G3M4S7</accession>
<protein>
    <submittedName>
        <fullName evidence="1">Uncharacterized protein</fullName>
    </submittedName>
</protein>
<proteinExistence type="predicted"/>
<evidence type="ECO:0000313" key="1">
    <source>
        <dbReference type="EMBL" id="AKK72012.1"/>
    </source>
</evidence>
<name>A0A0G3M4S7_CHRGL</name>
<dbReference type="STRING" id="1324352.OK18_04615"/>
<reference evidence="1 2" key="1">
    <citation type="submission" date="2014-11" db="EMBL/GenBank/DDBJ databases">
        <authorList>
            <person name="Park G.-S."/>
            <person name="Hong S.-J."/>
            <person name="Jung B.K."/>
            <person name="Khan A.R."/>
            <person name="Kwak Y."/>
            <person name="Shin J.-H."/>
        </authorList>
    </citation>
    <scope>NUCLEOTIDE SEQUENCE [LARGE SCALE GENOMIC DNA]</scope>
    <source>
        <strain evidence="1 2">DSM 27622</strain>
    </source>
</reference>
<organism evidence="1 2">
    <name type="scientific">Chryseobacterium gallinarum</name>
    <dbReference type="NCBI Taxonomy" id="1324352"/>
    <lineage>
        <taxon>Bacteria</taxon>
        <taxon>Pseudomonadati</taxon>
        <taxon>Bacteroidota</taxon>
        <taxon>Flavobacteriia</taxon>
        <taxon>Flavobacteriales</taxon>
        <taxon>Weeksellaceae</taxon>
        <taxon>Chryseobacterium group</taxon>
        <taxon>Chryseobacterium</taxon>
    </lineage>
</organism>
<dbReference type="Proteomes" id="UP000035213">
    <property type="component" value="Chromosome"/>
</dbReference>
<dbReference type="AlphaFoldDB" id="A0A0G3M4S7"/>
<dbReference type="KEGG" id="cgn:OK18_04615"/>
<dbReference type="EMBL" id="CP009928">
    <property type="protein sequence ID" value="AKK72012.1"/>
    <property type="molecule type" value="Genomic_DNA"/>
</dbReference>